<dbReference type="AlphaFoldDB" id="A0A7S1YF93"/>
<evidence type="ECO:0000313" key="2">
    <source>
        <dbReference type="EMBL" id="CAD9296633.1"/>
    </source>
</evidence>
<protein>
    <submittedName>
        <fullName evidence="2">Uncharacterized protein</fullName>
    </submittedName>
</protein>
<dbReference type="EMBL" id="HBGL01007776">
    <property type="protein sequence ID" value="CAD9296633.1"/>
    <property type="molecule type" value="Transcribed_RNA"/>
</dbReference>
<feature type="compositionally biased region" description="Acidic residues" evidence="1">
    <location>
        <begin position="183"/>
        <end position="199"/>
    </location>
</feature>
<proteinExistence type="predicted"/>
<accession>A0A7S1YF93</accession>
<reference evidence="2" key="1">
    <citation type="submission" date="2021-01" db="EMBL/GenBank/DDBJ databases">
        <authorList>
            <person name="Corre E."/>
            <person name="Pelletier E."/>
            <person name="Niang G."/>
            <person name="Scheremetjew M."/>
            <person name="Finn R."/>
            <person name="Kale V."/>
            <person name="Holt S."/>
            <person name="Cochrane G."/>
            <person name="Meng A."/>
            <person name="Brown T."/>
            <person name="Cohen L."/>
        </authorList>
    </citation>
    <scope>NUCLEOTIDE SEQUENCE</scope>
    <source>
        <strain evidence="2">ATCC 50979</strain>
    </source>
</reference>
<feature type="region of interest" description="Disordered" evidence="1">
    <location>
        <begin position="1"/>
        <end position="51"/>
    </location>
</feature>
<feature type="compositionally biased region" description="Basic and acidic residues" evidence="1">
    <location>
        <begin position="200"/>
        <end position="214"/>
    </location>
</feature>
<feature type="region of interest" description="Disordered" evidence="1">
    <location>
        <begin position="174"/>
        <end position="225"/>
    </location>
</feature>
<sequence length="225" mass="23152">MLTNEVRRVGCGPAAVTTSRSGGCAAAFSSSSSSSSSVPSSTAAEANDEPDDIISLAEQDDPPLLDPAASEARAELLAMLADPSLGATLSAEARQGGGPLSEVASAHLAVLRRKGVCARIVRAFDGFHLRAPPKRARTGRVAAEAAAAETASQNRALGANVVVTSALARALARASDASTFGDGYDDDDDMWEDDDNDDSNDPRRKAGYEARAPELSESSGDEGME</sequence>
<organism evidence="2">
    <name type="scientific">Sexangularia sp. CB-2014</name>
    <dbReference type="NCBI Taxonomy" id="1486929"/>
    <lineage>
        <taxon>Eukaryota</taxon>
        <taxon>Amoebozoa</taxon>
        <taxon>Tubulinea</taxon>
        <taxon>Elardia</taxon>
        <taxon>Arcellinida</taxon>
        <taxon>Arcellinida incertae sedis</taxon>
        <taxon>Sexangularia</taxon>
    </lineage>
</organism>
<name>A0A7S1YF93_9EUKA</name>
<evidence type="ECO:0000256" key="1">
    <source>
        <dbReference type="SAM" id="MobiDB-lite"/>
    </source>
</evidence>
<feature type="compositionally biased region" description="Low complexity" evidence="1">
    <location>
        <begin position="19"/>
        <end position="45"/>
    </location>
</feature>
<gene>
    <name evidence="2" type="ORF">SSP0437_LOCUS6024</name>
</gene>